<dbReference type="Gene3D" id="3.90.1200.10">
    <property type="match status" value="1"/>
</dbReference>
<dbReference type="InterPro" id="IPR051678">
    <property type="entry name" value="AGP_Transferase"/>
</dbReference>
<name>A0A6A5ZL98_9PLEO</name>
<dbReference type="SUPFAM" id="SSF56112">
    <property type="entry name" value="Protein kinase-like (PK-like)"/>
    <property type="match status" value="1"/>
</dbReference>
<dbReference type="PANTHER" id="PTHR21310:SF15">
    <property type="entry name" value="AMINOGLYCOSIDE PHOSPHOTRANSFERASE DOMAIN-CONTAINING PROTEIN"/>
    <property type="match status" value="1"/>
</dbReference>
<organism evidence="2 3">
    <name type="scientific">Lophiotrema nucula</name>
    <dbReference type="NCBI Taxonomy" id="690887"/>
    <lineage>
        <taxon>Eukaryota</taxon>
        <taxon>Fungi</taxon>
        <taxon>Dikarya</taxon>
        <taxon>Ascomycota</taxon>
        <taxon>Pezizomycotina</taxon>
        <taxon>Dothideomycetes</taxon>
        <taxon>Pleosporomycetidae</taxon>
        <taxon>Pleosporales</taxon>
        <taxon>Lophiotremataceae</taxon>
        <taxon>Lophiotrema</taxon>
    </lineage>
</organism>
<dbReference type="OrthoDB" id="10003767at2759"/>
<keyword evidence="2" id="KW-0418">Kinase</keyword>
<reference evidence="2" key="1">
    <citation type="journal article" date="2020" name="Stud. Mycol.">
        <title>101 Dothideomycetes genomes: a test case for predicting lifestyles and emergence of pathogens.</title>
        <authorList>
            <person name="Haridas S."/>
            <person name="Albert R."/>
            <person name="Binder M."/>
            <person name="Bloem J."/>
            <person name="Labutti K."/>
            <person name="Salamov A."/>
            <person name="Andreopoulos B."/>
            <person name="Baker S."/>
            <person name="Barry K."/>
            <person name="Bills G."/>
            <person name="Bluhm B."/>
            <person name="Cannon C."/>
            <person name="Castanera R."/>
            <person name="Culley D."/>
            <person name="Daum C."/>
            <person name="Ezra D."/>
            <person name="Gonzalez J."/>
            <person name="Henrissat B."/>
            <person name="Kuo A."/>
            <person name="Liang C."/>
            <person name="Lipzen A."/>
            <person name="Lutzoni F."/>
            <person name="Magnuson J."/>
            <person name="Mondo S."/>
            <person name="Nolan M."/>
            <person name="Ohm R."/>
            <person name="Pangilinan J."/>
            <person name="Park H.-J."/>
            <person name="Ramirez L."/>
            <person name="Alfaro M."/>
            <person name="Sun H."/>
            <person name="Tritt A."/>
            <person name="Yoshinaga Y."/>
            <person name="Zwiers L.-H."/>
            <person name="Turgeon B."/>
            <person name="Goodwin S."/>
            <person name="Spatafora J."/>
            <person name="Crous P."/>
            <person name="Grigoriev I."/>
        </authorList>
    </citation>
    <scope>NUCLEOTIDE SEQUENCE</scope>
    <source>
        <strain evidence="2">CBS 627.86</strain>
    </source>
</reference>
<dbReference type="EMBL" id="ML977315">
    <property type="protein sequence ID" value="KAF2119633.1"/>
    <property type="molecule type" value="Genomic_DNA"/>
</dbReference>
<evidence type="ECO:0000313" key="2">
    <source>
        <dbReference type="EMBL" id="KAF2119633.1"/>
    </source>
</evidence>
<proteinExistence type="predicted"/>
<dbReference type="Pfam" id="PF01636">
    <property type="entry name" value="APH"/>
    <property type="match status" value="1"/>
</dbReference>
<feature type="domain" description="Aminoglycoside phosphotransferase" evidence="1">
    <location>
        <begin position="58"/>
        <end position="267"/>
    </location>
</feature>
<evidence type="ECO:0000259" key="1">
    <source>
        <dbReference type="Pfam" id="PF01636"/>
    </source>
</evidence>
<keyword evidence="2" id="KW-0808">Transferase</keyword>
<gene>
    <name evidence="2" type="ORF">BDV96DRAFT_567971</name>
</gene>
<dbReference type="PANTHER" id="PTHR21310">
    <property type="entry name" value="AMINOGLYCOSIDE PHOSPHOTRANSFERASE-RELATED-RELATED"/>
    <property type="match status" value="1"/>
</dbReference>
<protein>
    <submittedName>
        <fullName evidence="2">Kinase-like domain-containing protein</fullName>
    </submittedName>
</protein>
<dbReference type="AlphaFoldDB" id="A0A6A5ZL98"/>
<dbReference type="InterPro" id="IPR011009">
    <property type="entry name" value="Kinase-like_dom_sf"/>
</dbReference>
<dbReference type="Proteomes" id="UP000799770">
    <property type="component" value="Unassembled WGS sequence"/>
</dbReference>
<sequence length="369" mass="42377">MLGALCTRASQLRRNFPCKLGTSPLDSGTFHTIHTLRFNDGVEWIARLSTKSLTLSYIPTKEDMDRFRSELATMRWLKKNTKVRLPDVYAWNVPIADRPTSHNGGAPNLQSVAWVLMERLPGVALTYDLWDTLDDEPRQKILMQIADMFLELDRYPFDVLGSLQGQLSSSNEVTIEPRIYRYSFPPVRVSSTDKLSLSPVYRDVIAQISNKEIADVITALHDNLTATLQPYESETFFLTHPDLNPTNVIIDPSTFEISGFIDWDCAHTVSSLESSIHPWFIQDRYYVKFTNEELARNLMDREYFTSCLREIQKNMSAEPKARMYIAEDFERSTGLFLLGQYLHDTVCTDIGAREKVHETLKSEVKSWLS</sequence>
<accession>A0A6A5ZL98</accession>
<keyword evidence="3" id="KW-1185">Reference proteome</keyword>
<evidence type="ECO:0000313" key="3">
    <source>
        <dbReference type="Proteomes" id="UP000799770"/>
    </source>
</evidence>
<dbReference type="GO" id="GO:0016301">
    <property type="term" value="F:kinase activity"/>
    <property type="evidence" value="ECO:0007669"/>
    <property type="project" value="UniProtKB-KW"/>
</dbReference>
<dbReference type="InterPro" id="IPR002575">
    <property type="entry name" value="Aminoglycoside_PTrfase"/>
</dbReference>